<dbReference type="Gene3D" id="3.80.10.10">
    <property type="entry name" value="Ribonuclease Inhibitor"/>
    <property type="match status" value="1"/>
</dbReference>
<reference evidence="3" key="1">
    <citation type="submission" date="2025-08" db="UniProtKB">
        <authorList>
            <consortium name="RefSeq"/>
        </authorList>
    </citation>
    <scope>IDENTIFICATION</scope>
</reference>
<dbReference type="Proteomes" id="UP001165740">
    <property type="component" value="Chromosome 11"/>
</dbReference>
<dbReference type="GeneID" id="129921630"/>
<proteinExistence type="predicted"/>
<gene>
    <name evidence="3" type="primary">LOC129921630</name>
</gene>
<feature type="compositionally biased region" description="Basic and acidic residues" evidence="1">
    <location>
        <begin position="199"/>
        <end position="214"/>
    </location>
</feature>
<evidence type="ECO:0000256" key="1">
    <source>
        <dbReference type="SAM" id="MobiDB-lite"/>
    </source>
</evidence>
<organism evidence="2 3">
    <name type="scientific">Biomphalaria glabrata</name>
    <name type="common">Bloodfluke planorb</name>
    <name type="synonym">Freshwater snail</name>
    <dbReference type="NCBI Taxonomy" id="6526"/>
    <lineage>
        <taxon>Eukaryota</taxon>
        <taxon>Metazoa</taxon>
        <taxon>Spiralia</taxon>
        <taxon>Lophotrochozoa</taxon>
        <taxon>Mollusca</taxon>
        <taxon>Gastropoda</taxon>
        <taxon>Heterobranchia</taxon>
        <taxon>Euthyneura</taxon>
        <taxon>Panpulmonata</taxon>
        <taxon>Hygrophila</taxon>
        <taxon>Lymnaeoidea</taxon>
        <taxon>Planorbidae</taxon>
        <taxon>Biomphalaria</taxon>
    </lineage>
</organism>
<name>A0A9W2YAC2_BIOGL</name>
<keyword evidence="2" id="KW-1185">Reference proteome</keyword>
<feature type="region of interest" description="Disordered" evidence="1">
    <location>
        <begin position="187"/>
        <end position="214"/>
    </location>
</feature>
<accession>A0A9W2YAC2</accession>
<dbReference type="RefSeq" id="XP_055859639.1">
    <property type="nucleotide sequence ID" value="XM_056003664.1"/>
</dbReference>
<evidence type="ECO:0000313" key="2">
    <source>
        <dbReference type="Proteomes" id="UP001165740"/>
    </source>
</evidence>
<sequence length="214" mass="24524">MDWLLTGLTSLTKLTRLSISLNYLTDECILSLAQARRGELTYLSLWTTHVFPLSPVIQYNSWKYLVKSCPGMEVAFRIVGFVSEPHLSLTRLFDSVLPVTKLKIQIDRKYDPLTRPAYRMDIALEHVRQHYGTRLTSFKLGVDNQKEYFDQSLIKLARECPRLVYVRVSASYQWGDTANTIERILAERQPPPLTSKGGPYERVRTDSHDGGKAS</sequence>
<dbReference type="AlphaFoldDB" id="A0A9W2YAC2"/>
<dbReference type="InterPro" id="IPR032675">
    <property type="entry name" value="LRR_dom_sf"/>
</dbReference>
<dbReference type="SUPFAM" id="SSF52047">
    <property type="entry name" value="RNI-like"/>
    <property type="match status" value="1"/>
</dbReference>
<evidence type="ECO:0000313" key="3">
    <source>
        <dbReference type="RefSeq" id="XP_055859639.1"/>
    </source>
</evidence>
<protein>
    <submittedName>
        <fullName evidence="3">Uncharacterized protein LOC129921630 isoform X2</fullName>
    </submittedName>
</protein>